<keyword evidence="1" id="KW-0812">Transmembrane</keyword>
<evidence type="ECO:0000313" key="2">
    <source>
        <dbReference type="EMBL" id="CBY82691.1"/>
    </source>
</evidence>
<dbReference type="STRING" id="936155.HFELIS_06070"/>
<dbReference type="AlphaFoldDB" id="E7AAG9"/>
<reference evidence="2 3" key="1">
    <citation type="journal article" date="2011" name="Genome Biol. Evol.">
        <title>Comparative whole genome sequence analysis of the carcinogenic bacterial model pathogen Helicobacter felis.</title>
        <authorList>
            <person name="Arnold I.C."/>
            <person name="Zigova Z."/>
            <person name="Holden M."/>
            <person name="Lawley T.D."/>
            <person name="Rad R."/>
            <person name="Dougan G."/>
            <person name="Falkow S."/>
            <person name="Bentley S.D."/>
            <person name="Muller A."/>
        </authorList>
    </citation>
    <scope>NUCLEOTIDE SEQUENCE [LARGE SCALE GENOMIC DNA]</scope>
    <source>
        <strain evidence="3">ATCC 49179 / CCUG 28539 / NCTC 12436 / CS1</strain>
    </source>
</reference>
<accession>E7AAG9</accession>
<dbReference type="EMBL" id="FQ670179">
    <property type="protein sequence ID" value="CBY82691.1"/>
    <property type="molecule type" value="Genomic_DNA"/>
</dbReference>
<name>E7AAG9_HELFC</name>
<dbReference type="RefSeq" id="WP_013469060.1">
    <property type="nucleotide sequence ID" value="NC_014810.2"/>
</dbReference>
<dbReference type="KEGG" id="hfe:HFELIS_06070"/>
<organism evidence="2 3">
    <name type="scientific">Helicobacter felis (strain ATCC 49179 / CCUG 28539 / NCTC 12436 / CS1)</name>
    <dbReference type="NCBI Taxonomy" id="936155"/>
    <lineage>
        <taxon>Bacteria</taxon>
        <taxon>Pseudomonadati</taxon>
        <taxon>Campylobacterota</taxon>
        <taxon>Epsilonproteobacteria</taxon>
        <taxon>Campylobacterales</taxon>
        <taxon>Helicobacteraceae</taxon>
        <taxon>Helicobacter</taxon>
    </lineage>
</organism>
<evidence type="ECO:0000313" key="3">
    <source>
        <dbReference type="Proteomes" id="UP000007934"/>
    </source>
</evidence>
<gene>
    <name evidence="2" type="ordered locus">Hfelis_06070</name>
</gene>
<dbReference type="OrthoDB" id="5325929at2"/>
<dbReference type="eggNOG" id="ENOG5032MUE">
    <property type="taxonomic scope" value="Bacteria"/>
</dbReference>
<keyword evidence="3" id="KW-1185">Reference proteome</keyword>
<proteinExistence type="predicted"/>
<dbReference type="Proteomes" id="UP000007934">
    <property type="component" value="Chromosome"/>
</dbReference>
<evidence type="ECO:0000256" key="1">
    <source>
        <dbReference type="SAM" id="Phobius"/>
    </source>
</evidence>
<dbReference type="HOGENOM" id="CLU_157875_0_0_7"/>
<keyword evidence="1" id="KW-1133">Transmembrane helix</keyword>
<protein>
    <submittedName>
        <fullName evidence="2">Uncharacterized protein</fullName>
    </submittedName>
</protein>
<dbReference type="GeneID" id="41351896"/>
<keyword evidence="1" id="KW-0472">Membrane</keyword>
<sequence length="114" mass="12718">MGAWIVLGLVLLLLWLLLKDFGLVRLKQKILGALVLTLLGGVVGFYTYEQDRINRAQMDLQRAFLRGETLLCGHVEVNNKNFNLVTGTLSFLGKPNGPMKDTLIDLQSCQKKTS</sequence>
<feature type="transmembrane region" description="Helical" evidence="1">
    <location>
        <begin position="29"/>
        <end position="48"/>
    </location>
</feature>